<protein>
    <recommendedName>
        <fullName evidence="4">SMODS and SLOG-associating 2TM effector domain-containing protein</fullName>
    </recommendedName>
</protein>
<gene>
    <name evidence="2" type="ORF">NCTC12872_01061</name>
</gene>
<organism evidence="2 3">
    <name type="scientific">Phocoenobacter uteri</name>
    <dbReference type="NCBI Taxonomy" id="146806"/>
    <lineage>
        <taxon>Bacteria</taxon>
        <taxon>Pseudomonadati</taxon>
        <taxon>Pseudomonadota</taxon>
        <taxon>Gammaproteobacteria</taxon>
        <taxon>Pasteurellales</taxon>
        <taxon>Pasteurellaceae</taxon>
        <taxon>Phocoenobacter</taxon>
    </lineage>
</organism>
<dbReference type="RefSeq" id="WP_115315581.1">
    <property type="nucleotide sequence ID" value="NZ_LWIF01000001.1"/>
</dbReference>
<accession>A0A379CBK8</accession>
<sequence>MKKSTEVLEQRKKSLLFDIRRSQRYHQYRIRFFAFWEKMTNFVSLVLSSGAVCSYASAYPNLVWIFSIILAIFSALALVVGFGNKARDHQSFLQDFSQLENDLIKSTLSDDLITDVEARMFALDNKEPPTLIALEQRCYNEQIVADGFDIDKYCVKIAWYQRLFEQYFDIFPEKIN</sequence>
<feature type="transmembrane region" description="Helical" evidence="1">
    <location>
        <begin position="64"/>
        <end position="83"/>
    </location>
</feature>
<evidence type="ECO:0000313" key="3">
    <source>
        <dbReference type="Proteomes" id="UP000255417"/>
    </source>
</evidence>
<keyword evidence="3" id="KW-1185">Reference proteome</keyword>
<evidence type="ECO:0008006" key="4">
    <source>
        <dbReference type="Google" id="ProtNLM"/>
    </source>
</evidence>
<keyword evidence="1" id="KW-1133">Transmembrane helix</keyword>
<dbReference type="OrthoDB" id="6891152at2"/>
<dbReference type="EMBL" id="UGTA01000001">
    <property type="protein sequence ID" value="SUB59086.1"/>
    <property type="molecule type" value="Genomic_DNA"/>
</dbReference>
<evidence type="ECO:0000256" key="1">
    <source>
        <dbReference type="SAM" id="Phobius"/>
    </source>
</evidence>
<reference evidence="2 3" key="1">
    <citation type="submission" date="2018-06" db="EMBL/GenBank/DDBJ databases">
        <authorList>
            <consortium name="Pathogen Informatics"/>
            <person name="Doyle S."/>
        </authorList>
    </citation>
    <scope>NUCLEOTIDE SEQUENCE [LARGE SCALE GENOMIC DNA]</scope>
    <source>
        <strain evidence="2 3">NCTC12872</strain>
    </source>
</reference>
<keyword evidence="1" id="KW-0812">Transmembrane</keyword>
<feature type="transmembrane region" description="Helical" evidence="1">
    <location>
        <begin position="39"/>
        <end position="58"/>
    </location>
</feature>
<keyword evidence="1" id="KW-0472">Membrane</keyword>
<evidence type="ECO:0000313" key="2">
    <source>
        <dbReference type="EMBL" id="SUB59086.1"/>
    </source>
</evidence>
<dbReference type="AlphaFoldDB" id="A0A379CBK8"/>
<dbReference type="Proteomes" id="UP000255417">
    <property type="component" value="Unassembled WGS sequence"/>
</dbReference>
<name>A0A379CBK8_9PAST</name>
<proteinExistence type="predicted"/>